<dbReference type="EMBL" id="JACOQI010000012">
    <property type="protein sequence ID" value="MBC5771048.1"/>
    <property type="molecule type" value="Genomic_DNA"/>
</dbReference>
<organism evidence="2 3">
    <name type="scientific">Dysosmobacter segnis</name>
    <dbReference type="NCBI Taxonomy" id="2763042"/>
    <lineage>
        <taxon>Bacteria</taxon>
        <taxon>Bacillati</taxon>
        <taxon>Bacillota</taxon>
        <taxon>Clostridia</taxon>
        <taxon>Eubacteriales</taxon>
        <taxon>Oscillospiraceae</taxon>
        <taxon>Dysosmobacter</taxon>
    </lineage>
</organism>
<keyword evidence="1" id="KW-0472">Membrane</keyword>
<protein>
    <submittedName>
        <fullName evidence="2">Uncharacterized protein</fullName>
    </submittedName>
</protein>
<gene>
    <name evidence="2" type="ORF">H8Z83_12085</name>
</gene>
<reference evidence="2" key="1">
    <citation type="submission" date="2020-08" db="EMBL/GenBank/DDBJ databases">
        <title>Genome public.</title>
        <authorList>
            <person name="Liu C."/>
            <person name="Sun Q."/>
        </authorList>
    </citation>
    <scope>NUCLEOTIDE SEQUENCE</scope>
    <source>
        <strain evidence="2">BX15</strain>
    </source>
</reference>
<dbReference type="RefSeq" id="WP_187015279.1">
    <property type="nucleotide sequence ID" value="NZ_JACOQI010000012.1"/>
</dbReference>
<feature type="transmembrane region" description="Helical" evidence="1">
    <location>
        <begin position="34"/>
        <end position="54"/>
    </location>
</feature>
<name>A0A923MIQ1_9FIRM</name>
<proteinExistence type="predicted"/>
<sequence length="92" mass="10225">MNQIYNFEQHKPPVLNENMLRAELERRRLRWQTALVAVAGTLLLIAAAMLGFLVLEDYPWITALCLAYVLFSATGGSVLAVVVTKKGGVIHE</sequence>
<dbReference type="Proteomes" id="UP000620327">
    <property type="component" value="Unassembled WGS sequence"/>
</dbReference>
<evidence type="ECO:0000256" key="1">
    <source>
        <dbReference type="SAM" id="Phobius"/>
    </source>
</evidence>
<keyword evidence="1" id="KW-1133">Transmembrane helix</keyword>
<evidence type="ECO:0000313" key="2">
    <source>
        <dbReference type="EMBL" id="MBC5771048.1"/>
    </source>
</evidence>
<dbReference type="AlphaFoldDB" id="A0A923MIQ1"/>
<keyword evidence="3" id="KW-1185">Reference proteome</keyword>
<feature type="transmembrane region" description="Helical" evidence="1">
    <location>
        <begin position="60"/>
        <end position="83"/>
    </location>
</feature>
<comment type="caution">
    <text evidence="2">The sequence shown here is derived from an EMBL/GenBank/DDBJ whole genome shotgun (WGS) entry which is preliminary data.</text>
</comment>
<evidence type="ECO:0000313" key="3">
    <source>
        <dbReference type="Proteomes" id="UP000620327"/>
    </source>
</evidence>
<keyword evidence="1" id="KW-0812">Transmembrane</keyword>
<accession>A0A923MIQ1</accession>